<evidence type="ECO:0000256" key="1">
    <source>
        <dbReference type="SAM" id="MobiDB-lite"/>
    </source>
</evidence>
<comment type="caution">
    <text evidence="2">The sequence shown here is derived from an EMBL/GenBank/DDBJ whole genome shotgun (WGS) entry which is preliminary data.</text>
</comment>
<proteinExistence type="predicted"/>
<feature type="region of interest" description="Disordered" evidence="1">
    <location>
        <begin position="1"/>
        <end position="22"/>
    </location>
</feature>
<accession>A0ABD5RMZ5</accession>
<gene>
    <name evidence="2" type="ORF">ACFPYI_10650</name>
</gene>
<evidence type="ECO:0000313" key="2">
    <source>
        <dbReference type="EMBL" id="MFC5971791.1"/>
    </source>
</evidence>
<protein>
    <submittedName>
        <fullName evidence="2">Uncharacterized protein</fullName>
    </submittedName>
</protein>
<name>A0ABD5RMZ5_9EURY</name>
<dbReference type="RefSeq" id="WP_247414676.1">
    <property type="nucleotide sequence ID" value="NZ_JALLGW010000001.1"/>
</dbReference>
<dbReference type="AlphaFoldDB" id="A0ABD5RMZ5"/>
<sequence length="84" mass="9275">MPSTCLCADGSGGDDARPPVVVDRSDPPTRWRFVCPNGHTDWDPTNNHLWCATCAALHGVDPEYWELLDKKTGETVPWAAVVLR</sequence>
<dbReference type="EMBL" id="JBHSQH010000001">
    <property type="protein sequence ID" value="MFC5971791.1"/>
    <property type="molecule type" value="Genomic_DNA"/>
</dbReference>
<reference evidence="2 3" key="1">
    <citation type="journal article" date="2019" name="Int. J. Syst. Evol. Microbiol.">
        <title>The Global Catalogue of Microorganisms (GCM) 10K type strain sequencing project: providing services to taxonomists for standard genome sequencing and annotation.</title>
        <authorList>
            <consortium name="The Broad Institute Genomics Platform"/>
            <consortium name="The Broad Institute Genome Sequencing Center for Infectious Disease"/>
            <person name="Wu L."/>
            <person name="Ma J."/>
        </authorList>
    </citation>
    <scope>NUCLEOTIDE SEQUENCE [LARGE SCALE GENOMIC DNA]</scope>
    <source>
        <strain evidence="2 3">CGMCC 1.12543</strain>
    </source>
</reference>
<organism evidence="2 3">
    <name type="scientific">Halomarina salina</name>
    <dbReference type="NCBI Taxonomy" id="1872699"/>
    <lineage>
        <taxon>Archaea</taxon>
        <taxon>Methanobacteriati</taxon>
        <taxon>Methanobacteriota</taxon>
        <taxon>Stenosarchaea group</taxon>
        <taxon>Halobacteria</taxon>
        <taxon>Halobacteriales</taxon>
        <taxon>Natronomonadaceae</taxon>
        <taxon>Halomarina</taxon>
    </lineage>
</organism>
<dbReference type="Proteomes" id="UP001596099">
    <property type="component" value="Unassembled WGS sequence"/>
</dbReference>
<keyword evidence="3" id="KW-1185">Reference proteome</keyword>
<evidence type="ECO:0000313" key="3">
    <source>
        <dbReference type="Proteomes" id="UP001596099"/>
    </source>
</evidence>